<keyword evidence="3" id="KW-0472">Membrane</keyword>
<feature type="transmembrane region" description="Helical" evidence="3">
    <location>
        <begin position="39"/>
        <end position="56"/>
    </location>
</feature>
<dbReference type="PANTHER" id="PTHR20967:SF0">
    <property type="entry name" value="PROHORMONE-4"/>
    <property type="match status" value="1"/>
</dbReference>
<dbReference type="Proteomes" id="UP000663852">
    <property type="component" value="Unassembled WGS sequence"/>
</dbReference>
<dbReference type="Gene3D" id="2.40.128.620">
    <property type="match status" value="1"/>
</dbReference>
<dbReference type="EMBL" id="CAJNOJ010000011">
    <property type="protein sequence ID" value="CAF0788823.1"/>
    <property type="molecule type" value="Genomic_DNA"/>
</dbReference>
<proteinExistence type="predicted"/>
<gene>
    <name evidence="4" type="ORF">EDS130_LOCUS4239</name>
</gene>
<organism evidence="4 5">
    <name type="scientific">Adineta ricciae</name>
    <name type="common">Rotifer</name>
    <dbReference type="NCBI Taxonomy" id="249248"/>
    <lineage>
        <taxon>Eukaryota</taxon>
        <taxon>Metazoa</taxon>
        <taxon>Spiralia</taxon>
        <taxon>Gnathifera</taxon>
        <taxon>Rotifera</taxon>
        <taxon>Eurotatoria</taxon>
        <taxon>Bdelloidea</taxon>
        <taxon>Adinetida</taxon>
        <taxon>Adinetidae</taxon>
        <taxon>Adineta</taxon>
    </lineage>
</organism>
<dbReference type="PROSITE" id="PS50068">
    <property type="entry name" value="LDLRA_2"/>
    <property type="match status" value="1"/>
</dbReference>
<keyword evidence="1" id="KW-1015">Disulfide bond</keyword>
<dbReference type="OrthoDB" id="6239681at2759"/>
<keyword evidence="3" id="KW-1133">Transmembrane helix</keyword>
<comment type="caution">
    <text evidence="4">The sequence shown here is derived from an EMBL/GenBank/DDBJ whole genome shotgun (WGS) entry which is preliminary data.</text>
</comment>
<reference evidence="4" key="1">
    <citation type="submission" date="2021-02" db="EMBL/GenBank/DDBJ databases">
        <authorList>
            <person name="Nowell W R."/>
        </authorList>
    </citation>
    <scope>NUCLEOTIDE SEQUENCE</scope>
</reference>
<dbReference type="InterPro" id="IPR002172">
    <property type="entry name" value="LDrepeatLR_classA_rpt"/>
</dbReference>
<evidence type="ECO:0000256" key="1">
    <source>
        <dbReference type="ARBA" id="ARBA00023157"/>
    </source>
</evidence>
<name>A0A813S1H7_ADIRI</name>
<evidence type="ECO:0008006" key="6">
    <source>
        <dbReference type="Google" id="ProtNLM"/>
    </source>
</evidence>
<evidence type="ECO:0000256" key="2">
    <source>
        <dbReference type="PROSITE-ProRule" id="PRU00124"/>
    </source>
</evidence>
<protein>
    <recommendedName>
        <fullName evidence="6">Prohormone-4</fullName>
    </recommendedName>
</protein>
<evidence type="ECO:0000256" key="3">
    <source>
        <dbReference type="SAM" id="Phobius"/>
    </source>
</evidence>
<accession>A0A813S1H7</accession>
<dbReference type="CDD" id="cd00112">
    <property type="entry name" value="LDLa"/>
    <property type="match status" value="1"/>
</dbReference>
<dbReference type="AlphaFoldDB" id="A0A813S1H7"/>
<keyword evidence="3" id="KW-0812">Transmembrane</keyword>
<dbReference type="InterPro" id="IPR053103">
    <property type="entry name" value="IDLSRF-like_peptide"/>
</dbReference>
<sequence length="300" mass="34879">MQNKTQKYRRKFKNPIDIQNVTRRFSICSKRSSGKCRQNVTESILILNLWLPYIQLFDLFDLLLKSLLLSFFILIFQVSSNDHQSHSSLERFRSWPDTSRHHRNDLLRKWTEHKRTNSYSENRRSSLPFDLLTSTQQFKGCIDPSEPFQCPQSEHCIALQFICDGHPGDCPNNLDENEETCIAAKRPAKENIEKFLHAEYTLHGSKLFTFLFGEKLAKSIDENNAFWFDTLASAFSVAKTIRRFAEKTRMSSSDLAHFQSVLQLIHDGRLEEVPLYVQEAVNQGLASLVEKLYDSGFMDQ</sequence>
<evidence type="ECO:0000313" key="5">
    <source>
        <dbReference type="Proteomes" id="UP000663852"/>
    </source>
</evidence>
<evidence type="ECO:0000313" key="4">
    <source>
        <dbReference type="EMBL" id="CAF0788823.1"/>
    </source>
</evidence>
<comment type="caution">
    <text evidence="2">Lacks conserved residue(s) required for the propagation of feature annotation.</text>
</comment>
<dbReference type="PANTHER" id="PTHR20967">
    <property type="entry name" value="PROHORMONE-4"/>
    <property type="match status" value="1"/>
</dbReference>